<dbReference type="EMBL" id="HBIC01057546">
    <property type="protein sequence ID" value="CAE0300598.1"/>
    <property type="molecule type" value="Transcribed_RNA"/>
</dbReference>
<reference evidence="2" key="1">
    <citation type="submission" date="2021-01" db="EMBL/GenBank/DDBJ databases">
        <authorList>
            <person name="Corre E."/>
            <person name="Pelletier E."/>
            <person name="Niang G."/>
            <person name="Scheremetjew M."/>
            <person name="Finn R."/>
            <person name="Kale V."/>
            <person name="Holt S."/>
            <person name="Cochrane G."/>
            <person name="Meng A."/>
            <person name="Brown T."/>
            <person name="Cohen L."/>
        </authorList>
    </citation>
    <scope>NUCLEOTIDE SEQUENCE</scope>
    <source>
        <strain evidence="2">CCAP 955/1</strain>
    </source>
</reference>
<feature type="region of interest" description="Disordered" evidence="1">
    <location>
        <begin position="67"/>
        <end position="113"/>
    </location>
</feature>
<accession>A0A7S3HNH3</accession>
<organism evidence="2">
    <name type="scientific">Spumella elongata</name>
    <dbReference type="NCBI Taxonomy" id="89044"/>
    <lineage>
        <taxon>Eukaryota</taxon>
        <taxon>Sar</taxon>
        <taxon>Stramenopiles</taxon>
        <taxon>Ochrophyta</taxon>
        <taxon>Chrysophyceae</taxon>
        <taxon>Chromulinales</taxon>
        <taxon>Chromulinaceae</taxon>
        <taxon>Spumella</taxon>
    </lineage>
</organism>
<evidence type="ECO:0000313" key="2">
    <source>
        <dbReference type="EMBL" id="CAE0300598.1"/>
    </source>
</evidence>
<gene>
    <name evidence="2" type="ORF">SELO1098_LOCUS29454</name>
</gene>
<evidence type="ECO:0000256" key="1">
    <source>
        <dbReference type="SAM" id="MobiDB-lite"/>
    </source>
</evidence>
<name>A0A7S3HNH3_9STRA</name>
<sequence>MNPDRDDGEVPPGTFALYGLVVEPEAEQTRLDEVKINRVSESLIAEDGEKVWSDKPEGWEAPSCVLHESTGDKRESGAHLAADVPRELDDDEGHSTADESSAGECRSTCDDMW</sequence>
<proteinExistence type="predicted"/>
<protein>
    <submittedName>
        <fullName evidence="2">Uncharacterized protein</fullName>
    </submittedName>
</protein>
<dbReference type="AlphaFoldDB" id="A0A7S3HNH3"/>